<organism evidence="2 3">
    <name type="scientific">Solanum commersonii</name>
    <name type="common">Commerson's wild potato</name>
    <name type="synonym">Commerson's nightshade</name>
    <dbReference type="NCBI Taxonomy" id="4109"/>
    <lineage>
        <taxon>Eukaryota</taxon>
        <taxon>Viridiplantae</taxon>
        <taxon>Streptophyta</taxon>
        <taxon>Embryophyta</taxon>
        <taxon>Tracheophyta</taxon>
        <taxon>Spermatophyta</taxon>
        <taxon>Magnoliopsida</taxon>
        <taxon>eudicotyledons</taxon>
        <taxon>Gunneridae</taxon>
        <taxon>Pentapetalae</taxon>
        <taxon>asterids</taxon>
        <taxon>lamiids</taxon>
        <taxon>Solanales</taxon>
        <taxon>Solanaceae</taxon>
        <taxon>Solanoideae</taxon>
        <taxon>Solaneae</taxon>
        <taxon>Solanum</taxon>
    </lineage>
</organism>
<feature type="compositionally biased region" description="Polar residues" evidence="1">
    <location>
        <begin position="135"/>
        <end position="147"/>
    </location>
</feature>
<feature type="region of interest" description="Disordered" evidence="1">
    <location>
        <begin position="42"/>
        <end position="253"/>
    </location>
</feature>
<gene>
    <name evidence="2" type="ORF">H5410_002216</name>
</gene>
<dbReference type="OrthoDB" id="10423970at2759"/>
<proteinExistence type="predicted"/>
<feature type="compositionally biased region" description="Acidic residues" evidence="1">
    <location>
        <begin position="223"/>
        <end position="253"/>
    </location>
</feature>
<feature type="compositionally biased region" description="Basic and acidic residues" evidence="1">
    <location>
        <begin position="182"/>
        <end position="215"/>
    </location>
</feature>
<feature type="region of interest" description="Disordered" evidence="1">
    <location>
        <begin position="1"/>
        <end position="28"/>
    </location>
</feature>
<evidence type="ECO:0000313" key="3">
    <source>
        <dbReference type="Proteomes" id="UP000824120"/>
    </source>
</evidence>
<dbReference type="EMBL" id="JACXVP010000001">
    <property type="protein sequence ID" value="KAG5630499.1"/>
    <property type="molecule type" value="Genomic_DNA"/>
</dbReference>
<comment type="caution">
    <text evidence="2">The sequence shown here is derived from an EMBL/GenBank/DDBJ whole genome shotgun (WGS) entry which is preliminary data.</text>
</comment>
<accession>A0A9J6B1Q6</accession>
<feature type="compositionally biased region" description="Polar residues" evidence="1">
    <location>
        <begin position="83"/>
        <end position="92"/>
    </location>
</feature>
<keyword evidence="3" id="KW-1185">Reference proteome</keyword>
<sequence length="253" mass="28066">MVSSKRRELIERGLIEKSKKGEPKKLAREDIDLNKIHVMLMDTLPSPSPPAPVVVGTSSRRKDKSTASTINATPLVHNDEILNQHNISSSSTRKGRGRGRGRGRERGRRGCSQNDANVDHFQDPSTFNDVVDLNKGNTHPGSLTQHNQHGDQPGSSSAPLRSGKATQLKQHVESSVYAAESSKNDSISKKNKSIEPLDRMNDLSKARERVPKFFDRTPLINLDDYEIKEGDDDEDDDDARGDDDEDDDDDDEG</sequence>
<name>A0A9J6B1Q6_SOLCO</name>
<feature type="compositionally biased region" description="Basic residues" evidence="1">
    <location>
        <begin position="93"/>
        <end position="109"/>
    </location>
</feature>
<protein>
    <submittedName>
        <fullName evidence="2">Uncharacterized protein</fullName>
    </submittedName>
</protein>
<evidence type="ECO:0000256" key="1">
    <source>
        <dbReference type="SAM" id="MobiDB-lite"/>
    </source>
</evidence>
<evidence type="ECO:0000313" key="2">
    <source>
        <dbReference type="EMBL" id="KAG5630499.1"/>
    </source>
</evidence>
<dbReference type="AlphaFoldDB" id="A0A9J6B1Q6"/>
<feature type="compositionally biased region" description="Polar residues" evidence="1">
    <location>
        <begin position="153"/>
        <end position="169"/>
    </location>
</feature>
<reference evidence="2 3" key="1">
    <citation type="submission" date="2020-09" db="EMBL/GenBank/DDBJ databases">
        <title>De no assembly of potato wild relative species, Solanum commersonii.</title>
        <authorList>
            <person name="Cho K."/>
        </authorList>
    </citation>
    <scope>NUCLEOTIDE SEQUENCE [LARGE SCALE GENOMIC DNA]</scope>
    <source>
        <strain evidence="2">LZ3.2</strain>
        <tissue evidence="2">Leaf</tissue>
    </source>
</reference>
<dbReference type="Proteomes" id="UP000824120">
    <property type="component" value="Chromosome 1"/>
</dbReference>